<reference evidence="1" key="1">
    <citation type="submission" date="2020-07" db="EMBL/GenBank/DDBJ databases">
        <title>Genome sequence and genetic diversity analysis of an under-domesticated orphan crop, white fonio (Digitaria exilis).</title>
        <authorList>
            <person name="Bennetzen J.L."/>
            <person name="Chen S."/>
            <person name="Ma X."/>
            <person name="Wang X."/>
            <person name="Yssel A.E.J."/>
            <person name="Chaluvadi S.R."/>
            <person name="Johnson M."/>
            <person name="Gangashetty P."/>
            <person name="Hamidou F."/>
            <person name="Sanogo M.D."/>
            <person name="Zwaenepoel A."/>
            <person name="Wallace J."/>
            <person name="Van De Peer Y."/>
            <person name="Van Deynze A."/>
        </authorList>
    </citation>
    <scope>NUCLEOTIDE SEQUENCE</scope>
    <source>
        <tissue evidence="1">Leaves</tissue>
    </source>
</reference>
<evidence type="ECO:0000313" key="2">
    <source>
        <dbReference type="Proteomes" id="UP000636709"/>
    </source>
</evidence>
<dbReference type="Proteomes" id="UP000636709">
    <property type="component" value="Unassembled WGS sequence"/>
</dbReference>
<keyword evidence="2" id="KW-1185">Reference proteome</keyword>
<sequence>MPTMTVLSPAMRRLRHQGIEIRQRMATALAPTGAIAKNKKPSPPPPYASVLALPAAAFHPCAYSYTPALAAVGSEFPKFHEIEARSEPRVLTI</sequence>
<protein>
    <submittedName>
        <fullName evidence="1">Uncharacterized protein</fullName>
    </submittedName>
</protein>
<dbReference type="OrthoDB" id="693878at2759"/>
<comment type="caution">
    <text evidence="1">The sequence shown here is derived from an EMBL/GenBank/DDBJ whole genome shotgun (WGS) entry which is preliminary data.</text>
</comment>
<name>A0A835E9L9_9POAL</name>
<dbReference type="AlphaFoldDB" id="A0A835E9L9"/>
<accession>A0A835E9L9</accession>
<proteinExistence type="predicted"/>
<gene>
    <name evidence="1" type="ORF">HU200_051361</name>
</gene>
<organism evidence="1 2">
    <name type="scientific">Digitaria exilis</name>
    <dbReference type="NCBI Taxonomy" id="1010633"/>
    <lineage>
        <taxon>Eukaryota</taxon>
        <taxon>Viridiplantae</taxon>
        <taxon>Streptophyta</taxon>
        <taxon>Embryophyta</taxon>
        <taxon>Tracheophyta</taxon>
        <taxon>Spermatophyta</taxon>
        <taxon>Magnoliopsida</taxon>
        <taxon>Liliopsida</taxon>
        <taxon>Poales</taxon>
        <taxon>Poaceae</taxon>
        <taxon>PACMAD clade</taxon>
        <taxon>Panicoideae</taxon>
        <taxon>Panicodae</taxon>
        <taxon>Paniceae</taxon>
        <taxon>Anthephorinae</taxon>
        <taxon>Digitaria</taxon>
    </lineage>
</organism>
<evidence type="ECO:0000313" key="1">
    <source>
        <dbReference type="EMBL" id="KAF8669555.1"/>
    </source>
</evidence>
<dbReference type="EMBL" id="JACEFO010002270">
    <property type="protein sequence ID" value="KAF8669555.1"/>
    <property type="molecule type" value="Genomic_DNA"/>
</dbReference>